<dbReference type="RefSeq" id="WP_153368000.1">
    <property type="nucleotide sequence ID" value="NZ_CP181271.1"/>
</dbReference>
<dbReference type="Gene3D" id="3.50.50.60">
    <property type="entry name" value="FAD/NAD(P)-binding domain"/>
    <property type="match status" value="1"/>
</dbReference>
<dbReference type="PANTHER" id="PTHR43539:SF78">
    <property type="entry name" value="FLAVIN-CONTAINING MONOOXYGENASE"/>
    <property type="match status" value="1"/>
</dbReference>
<gene>
    <name evidence="2" type="ORF">GHN86_10830</name>
</gene>
<dbReference type="PRINTS" id="PR00368">
    <property type="entry name" value="FADPNR"/>
</dbReference>
<dbReference type="GO" id="GO:0004497">
    <property type="term" value="F:monooxygenase activity"/>
    <property type="evidence" value="ECO:0007669"/>
    <property type="project" value="UniProtKB-KW"/>
</dbReference>
<dbReference type="PANTHER" id="PTHR43539">
    <property type="entry name" value="FLAVIN-BINDING MONOOXYGENASE-LIKE PROTEIN (AFU_ORTHOLOGUE AFUA_4G09220)"/>
    <property type="match status" value="1"/>
</dbReference>
<protein>
    <submittedName>
        <fullName evidence="2">SidA/IucD/PvdA family monooxygenase</fullName>
    </submittedName>
</protein>
<organism evidence="2">
    <name type="scientific">Pseudomonas helleri</name>
    <dbReference type="NCBI Taxonomy" id="1608996"/>
    <lineage>
        <taxon>Bacteria</taxon>
        <taxon>Pseudomonadati</taxon>
        <taxon>Pseudomonadota</taxon>
        <taxon>Gammaproteobacteria</taxon>
        <taxon>Pseudomonadales</taxon>
        <taxon>Pseudomonadaceae</taxon>
        <taxon>Pseudomonas</taxon>
    </lineage>
</organism>
<dbReference type="InterPro" id="IPR036188">
    <property type="entry name" value="FAD/NAD-bd_sf"/>
</dbReference>
<dbReference type="AlphaFoldDB" id="A0A6A7ZF83"/>
<evidence type="ECO:0000313" key="2">
    <source>
        <dbReference type="EMBL" id="MQT80552.1"/>
    </source>
</evidence>
<dbReference type="SUPFAM" id="SSF51905">
    <property type="entry name" value="FAD/NAD(P)-binding domain"/>
    <property type="match status" value="2"/>
</dbReference>
<reference evidence="2" key="1">
    <citation type="submission" date="2019-10" db="EMBL/GenBank/DDBJ databases">
        <title>Evaluation of single-gene subtyping targets for Pseudomonas.</title>
        <authorList>
            <person name="Reichler S.J."/>
            <person name="Orsi R.H."/>
            <person name="Wiedmann M."/>
            <person name="Martin N.H."/>
            <person name="Murphy S.I."/>
        </authorList>
    </citation>
    <scope>NUCLEOTIDE SEQUENCE</scope>
    <source>
        <strain evidence="2">FSL R10-2339</strain>
    </source>
</reference>
<dbReference type="Pfam" id="PF13738">
    <property type="entry name" value="Pyr_redox_3"/>
    <property type="match status" value="1"/>
</dbReference>
<dbReference type="PRINTS" id="PR00469">
    <property type="entry name" value="PNDRDTASEII"/>
</dbReference>
<proteinExistence type="predicted"/>
<sequence length="361" mass="39629">MNISSQMLDVIVIGAGQAGLATGWHLKQHGLNFRIFDEQSQPGGNWRNYYDSLELFSPAAYSSLPGLPFPGAAGHYPSRDEVVRYLEGYADFFRLPILQGIRVANVGQEGEGFRITAANGQSFCARAVVVASGAFSRPYVPDIPGLKNFSGTQLHSAHYRNAEAFSGQRIVVVGAANSAVQIAYDLSKVATVTLATREAIRFAPQRILGADFHTWLKWTGLEKTKWLNDQSTPVLDDGTYRKALRSGRFNQAAMFSEVTSTGVIWAEGQHETVDSLIFATGYRPNLPFLQGLPVMDEQGRVAQRDGRAVHVPGLYFVGLPKQRNFASATLRGVGPDAEQILRYLLKRVRKLEAAPTLVTQN</sequence>
<name>A0A6A7ZF83_9PSED</name>
<keyword evidence="2" id="KW-0503">Monooxygenase</keyword>
<accession>A0A6A7ZF83</accession>
<dbReference type="InterPro" id="IPR050982">
    <property type="entry name" value="Auxin_biosynth/cation_transpt"/>
</dbReference>
<evidence type="ECO:0000256" key="1">
    <source>
        <dbReference type="ARBA" id="ARBA00023002"/>
    </source>
</evidence>
<dbReference type="GO" id="GO:0050660">
    <property type="term" value="F:flavin adenine dinucleotide binding"/>
    <property type="evidence" value="ECO:0007669"/>
    <property type="project" value="TreeGrafter"/>
</dbReference>
<keyword evidence="1" id="KW-0560">Oxidoreductase</keyword>
<comment type="caution">
    <text evidence="2">The sequence shown here is derived from an EMBL/GenBank/DDBJ whole genome shotgun (WGS) entry which is preliminary data.</text>
</comment>
<dbReference type="EMBL" id="WIWC01000013">
    <property type="protein sequence ID" value="MQT80552.1"/>
    <property type="molecule type" value="Genomic_DNA"/>
</dbReference>